<keyword evidence="5" id="KW-0418">Kinase</keyword>
<organism evidence="11 12">
    <name type="scientific">Plasmodium falciparum (isolate Palo Alto / Uganda)</name>
    <dbReference type="NCBI Taxonomy" id="57270"/>
    <lineage>
        <taxon>Eukaryota</taxon>
        <taxon>Sar</taxon>
        <taxon>Alveolata</taxon>
        <taxon>Apicomplexa</taxon>
        <taxon>Aconoidasida</taxon>
        <taxon>Haemosporida</taxon>
        <taxon>Plasmodiidae</taxon>
        <taxon>Plasmodium</taxon>
        <taxon>Plasmodium (Laverania)</taxon>
    </lineage>
</organism>
<gene>
    <name evidence="11" type="ORF">PFUGPA_04399</name>
</gene>
<dbReference type="SUPFAM" id="SSF56112">
    <property type="entry name" value="Protein kinase-like (PK-like)"/>
    <property type="match status" value="1"/>
</dbReference>
<dbReference type="OrthoDB" id="248923at2759"/>
<comment type="catalytic activity">
    <reaction evidence="8">
        <text>L-seryl-[protein] + ATP = O-phospho-L-seryl-[protein] + ADP + H(+)</text>
        <dbReference type="Rhea" id="RHEA:17989"/>
        <dbReference type="Rhea" id="RHEA-COMP:9863"/>
        <dbReference type="Rhea" id="RHEA-COMP:11604"/>
        <dbReference type="ChEBI" id="CHEBI:15378"/>
        <dbReference type="ChEBI" id="CHEBI:29999"/>
        <dbReference type="ChEBI" id="CHEBI:30616"/>
        <dbReference type="ChEBI" id="CHEBI:83421"/>
        <dbReference type="ChEBI" id="CHEBI:456216"/>
        <dbReference type="EC" id="2.7.11.1"/>
    </reaction>
</comment>
<evidence type="ECO:0000313" key="11">
    <source>
        <dbReference type="EMBL" id="ETW53384.1"/>
    </source>
</evidence>
<evidence type="ECO:0000256" key="5">
    <source>
        <dbReference type="ARBA" id="ARBA00022777"/>
    </source>
</evidence>
<evidence type="ECO:0000256" key="4">
    <source>
        <dbReference type="ARBA" id="ARBA00022741"/>
    </source>
</evidence>
<dbReference type="InterPro" id="IPR017441">
    <property type="entry name" value="Protein_kinase_ATP_BS"/>
</dbReference>
<keyword evidence="4 9" id="KW-0547">Nucleotide-binding</keyword>
<dbReference type="PROSITE" id="PS00107">
    <property type="entry name" value="PROTEIN_KINASE_ATP"/>
    <property type="match status" value="1"/>
</dbReference>
<dbReference type="InterPro" id="IPR051131">
    <property type="entry name" value="NEK_Ser/Thr_kinase_NIMA"/>
</dbReference>
<dbReference type="Proteomes" id="UP000019103">
    <property type="component" value="Unassembled WGS sequence"/>
</dbReference>
<feature type="binding site" evidence="9">
    <location>
        <position position="38"/>
    </location>
    <ligand>
        <name>ATP</name>
        <dbReference type="ChEBI" id="CHEBI:30616"/>
    </ligand>
</feature>
<dbReference type="InterPro" id="IPR011009">
    <property type="entry name" value="Kinase-like_dom_sf"/>
</dbReference>
<proteinExistence type="predicted"/>
<dbReference type="GO" id="GO:0004674">
    <property type="term" value="F:protein serine/threonine kinase activity"/>
    <property type="evidence" value="ECO:0007669"/>
    <property type="project" value="UniProtKB-KW"/>
</dbReference>
<dbReference type="PANTHER" id="PTHR44899">
    <property type="entry name" value="CAMK FAMILY PROTEIN KINASE"/>
    <property type="match status" value="1"/>
</dbReference>
<dbReference type="PANTHER" id="PTHR44899:SF3">
    <property type="entry name" value="SERINE_THREONINE-PROTEIN KINASE NEK1"/>
    <property type="match status" value="1"/>
</dbReference>
<evidence type="ECO:0000313" key="12">
    <source>
        <dbReference type="Proteomes" id="UP000019103"/>
    </source>
</evidence>
<sequence length="66" mass="7559">MSKPKMIGPYEVVKSIGRGSFGIVTAVKDENEKIFVIKELDISCMNNKEKMNVVNEIRVINKRYII</sequence>
<dbReference type="EMBL" id="KI927385">
    <property type="protein sequence ID" value="ETW53384.1"/>
    <property type="molecule type" value="Genomic_DNA"/>
</dbReference>
<accession>W4IUA7</accession>
<keyword evidence="3" id="KW-0808">Transferase</keyword>
<evidence type="ECO:0000256" key="2">
    <source>
        <dbReference type="ARBA" id="ARBA00022527"/>
    </source>
</evidence>
<evidence type="ECO:0000256" key="7">
    <source>
        <dbReference type="ARBA" id="ARBA00047899"/>
    </source>
</evidence>
<evidence type="ECO:0000259" key="10">
    <source>
        <dbReference type="PROSITE" id="PS50011"/>
    </source>
</evidence>
<dbReference type="EC" id="2.7.11.1" evidence="1"/>
<evidence type="ECO:0000256" key="9">
    <source>
        <dbReference type="PROSITE-ProRule" id="PRU10141"/>
    </source>
</evidence>
<dbReference type="GO" id="GO:0005524">
    <property type="term" value="F:ATP binding"/>
    <property type="evidence" value="ECO:0007669"/>
    <property type="project" value="UniProtKB-UniRule"/>
</dbReference>
<evidence type="ECO:0000256" key="6">
    <source>
        <dbReference type="ARBA" id="ARBA00022840"/>
    </source>
</evidence>
<dbReference type="PROSITE" id="PS50011">
    <property type="entry name" value="PROTEIN_KINASE_DOM"/>
    <property type="match status" value="1"/>
</dbReference>
<evidence type="ECO:0000256" key="8">
    <source>
        <dbReference type="ARBA" id="ARBA00048679"/>
    </source>
</evidence>
<feature type="domain" description="Protein kinase" evidence="10">
    <location>
        <begin position="10"/>
        <end position="66"/>
    </location>
</feature>
<evidence type="ECO:0000256" key="1">
    <source>
        <dbReference type="ARBA" id="ARBA00012513"/>
    </source>
</evidence>
<evidence type="ECO:0000256" key="3">
    <source>
        <dbReference type="ARBA" id="ARBA00022679"/>
    </source>
</evidence>
<dbReference type="InterPro" id="IPR000719">
    <property type="entry name" value="Prot_kinase_dom"/>
</dbReference>
<name>W4IUA7_PLAFP</name>
<dbReference type="Gene3D" id="3.30.200.20">
    <property type="entry name" value="Phosphorylase Kinase, domain 1"/>
    <property type="match status" value="1"/>
</dbReference>
<dbReference type="AlphaFoldDB" id="W4IUA7"/>
<protein>
    <recommendedName>
        <fullName evidence="1">non-specific serine/threonine protein kinase</fullName>
        <ecNumber evidence="1">2.7.11.1</ecNumber>
    </recommendedName>
</protein>
<reference evidence="11 12" key="1">
    <citation type="submission" date="2013-02" db="EMBL/GenBank/DDBJ databases">
        <title>The Genome Annotation of Plasmodium falciparum Palo Alto/Uganda.</title>
        <authorList>
            <consortium name="The Broad Institute Genome Sequencing Platform"/>
            <consortium name="The Broad Institute Genome Sequencing Center for Infectious Disease"/>
            <person name="Neafsey D."/>
            <person name="Hoffman S."/>
            <person name="Volkman S."/>
            <person name="Rosenthal P."/>
            <person name="Walker B."/>
            <person name="Young S.K."/>
            <person name="Zeng Q."/>
            <person name="Gargeya S."/>
            <person name="Fitzgerald M."/>
            <person name="Haas B."/>
            <person name="Abouelleil A."/>
            <person name="Allen A.W."/>
            <person name="Alvarado L."/>
            <person name="Arachchi H.M."/>
            <person name="Berlin A.M."/>
            <person name="Chapman S.B."/>
            <person name="Gainer-Dewar J."/>
            <person name="Goldberg J."/>
            <person name="Griggs A."/>
            <person name="Gujja S."/>
            <person name="Hansen M."/>
            <person name="Howarth C."/>
            <person name="Imamovic A."/>
            <person name="Ireland A."/>
            <person name="Larimer J."/>
            <person name="McCowan C."/>
            <person name="Murphy C."/>
            <person name="Pearson M."/>
            <person name="Poon T.W."/>
            <person name="Priest M."/>
            <person name="Roberts A."/>
            <person name="Saif S."/>
            <person name="Shea T."/>
            <person name="Sisk P."/>
            <person name="Sykes S."/>
            <person name="Wortman J."/>
            <person name="Nusbaum C."/>
            <person name="Birren B."/>
        </authorList>
    </citation>
    <scope>NUCLEOTIDE SEQUENCE [LARGE SCALE GENOMIC DNA]</scope>
    <source>
        <strain evidence="11 12">Palo Alto/Uganda</strain>
    </source>
</reference>
<comment type="catalytic activity">
    <reaction evidence="7">
        <text>L-threonyl-[protein] + ATP = O-phospho-L-threonyl-[protein] + ADP + H(+)</text>
        <dbReference type="Rhea" id="RHEA:46608"/>
        <dbReference type="Rhea" id="RHEA-COMP:11060"/>
        <dbReference type="Rhea" id="RHEA-COMP:11605"/>
        <dbReference type="ChEBI" id="CHEBI:15378"/>
        <dbReference type="ChEBI" id="CHEBI:30013"/>
        <dbReference type="ChEBI" id="CHEBI:30616"/>
        <dbReference type="ChEBI" id="CHEBI:61977"/>
        <dbReference type="ChEBI" id="CHEBI:456216"/>
        <dbReference type="EC" id="2.7.11.1"/>
    </reaction>
</comment>
<keyword evidence="2" id="KW-0723">Serine/threonine-protein kinase</keyword>
<keyword evidence="6 9" id="KW-0067">ATP-binding</keyword>
<reference evidence="11 12" key="2">
    <citation type="submission" date="2013-02" db="EMBL/GenBank/DDBJ databases">
        <title>The Genome Sequence of Plasmodium falciparum Palo Alto/Uganda.</title>
        <authorList>
            <consortium name="The Broad Institute Genome Sequencing Platform"/>
            <consortium name="The Broad Institute Genome Sequencing Center for Infectious Disease"/>
            <person name="Neafsey D."/>
            <person name="Cheeseman I."/>
            <person name="Volkman S."/>
            <person name="Adams J."/>
            <person name="Walker B."/>
            <person name="Young S.K."/>
            <person name="Zeng Q."/>
            <person name="Gargeya S."/>
            <person name="Fitzgerald M."/>
            <person name="Haas B."/>
            <person name="Abouelleil A."/>
            <person name="Alvarado L."/>
            <person name="Arachchi H.M."/>
            <person name="Berlin A.M."/>
            <person name="Chapman S.B."/>
            <person name="Dewar J."/>
            <person name="Goldberg J."/>
            <person name="Griggs A."/>
            <person name="Gujja S."/>
            <person name="Hansen M."/>
            <person name="Howarth C."/>
            <person name="Imamovic A."/>
            <person name="Larimer J."/>
            <person name="McCowan C."/>
            <person name="Murphy C."/>
            <person name="Neiman D."/>
            <person name="Pearson M."/>
            <person name="Priest M."/>
            <person name="Roberts A."/>
            <person name="Saif S."/>
            <person name="Shea T."/>
            <person name="Sisk P."/>
            <person name="Sykes S."/>
            <person name="Wortman J."/>
            <person name="Nusbaum C."/>
            <person name="Birren B."/>
        </authorList>
    </citation>
    <scope>NUCLEOTIDE SEQUENCE [LARGE SCALE GENOMIC DNA]</scope>
    <source>
        <strain evidence="11 12">Palo Alto/Uganda</strain>
    </source>
</reference>